<dbReference type="InterPro" id="IPR000594">
    <property type="entry name" value="ThiF_NAD_FAD-bd"/>
</dbReference>
<evidence type="ECO:0000256" key="1">
    <source>
        <dbReference type="ARBA" id="ARBA00022679"/>
    </source>
</evidence>
<evidence type="ECO:0000259" key="5">
    <source>
        <dbReference type="PROSITE" id="PS50206"/>
    </source>
</evidence>
<keyword evidence="4" id="KW-0472">Membrane</keyword>
<dbReference type="CDD" id="cd00757">
    <property type="entry name" value="ThiF_MoeB_HesA_family"/>
    <property type="match status" value="1"/>
</dbReference>
<feature type="domain" description="Rhodanese" evidence="5">
    <location>
        <begin position="299"/>
        <end position="386"/>
    </location>
</feature>
<dbReference type="EMBL" id="PXYV01000015">
    <property type="protein sequence ID" value="PSR22554.1"/>
    <property type="molecule type" value="Genomic_DNA"/>
</dbReference>
<gene>
    <name evidence="6" type="ORF">C7B45_06410</name>
</gene>
<dbReference type="GO" id="GO:0005524">
    <property type="term" value="F:ATP binding"/>
    <property type="evidence" value="ECO:0007669"/>
    <property type="project" value="UniProtKB-KW"/>
</dbReference>
<dbReference type="InterPro" id="IPR045886">
    <property type="entry name" value="ThiF/MoeB/HesA"/>
</dbReference>
<name>A0A2T2WJY1_9FIRM</name>
<keyword evidence="3" id="KW-0067">ATP-binding</keyword>
<accession>A0A2T2WJY1</accession>
<dbReference type="Pfam" id="PF00581">
    <property type="entry name" value="Rhodanese"/>
    <property type="match status" value="1"/>
</dbReference>
<comment type="caution">
    <text evidence="6">The sequence shown here is derived from an EMBL/GenBank/DDBJ whole genome shotgun (WGS) entry which is preliminary data.</text>
</comment>
<feature type="transmembrane region" description="Helical" evidence="4">
    <location>
        <begin position="39"/>
        <end position="66"/>
    </location>
</feature>
<dbReference type="GO" id="GO:0005829">
    <property type="term" value="C:cytosol"/>
    <property type="evidence" value="ECO:0007669"/>
    <property type="project" value="TreeGrafter"/>
</dbReference>
<evidence type="ECO:0000256" key="2">
    <source>
        <dbReference type="ARBA" id="ARBA00022741"/>
    </source>
</evidence>
<dbReference type="GO" id="GO:0008146">
    <property type="term" value="F:sulfotransferase activity"/>
    <property type="evidence" value="ECO:0007669"/>
    <property type="project" value="TreeGrafter"/>
</dbReference>
<protein>
    <recommendedName>
        <fullName evidence="5">Rhodanese domain-containing protein</fullName>
    </recommendedName>
</protein>
<proteinExistence type="predicted"/>
<dbReference type="PANTHER" id="PTHR10953">
    <property type="entry name" value="UBIQUITIN-ACTIVATING ENZYME E1"/>
    <property type="match status" value="1"/>
</dbReference>
<dbReference type="Gene3D" id="3.40.250.10">
    <property type="entry name" value="Rhodanese-like domain"/>
    <property type="match status" value="1"/>
</dbReference>
<dbReference type="AlphaFoldDB" id="A0A2T2WJY1"/>
<keyword evidence="2" id="KW-0547">Nucleotide-binding</keyword>
<keyword evidence="4" id="KW-1133">Transmembrane helix</keyword>
<reference evidence="6 7" key="1">
    <citation type="journal article" date="2014" name="BMC Genomics">
        <title>Comparison of environmental and isolate Sulfobacillus genomes reveals diverse carbon, sulfur, nitrogen, and hydrogen metabolisms.</title>
        <authorList>
            <person name="Justice N.B."/>
            <person name="Norman A."/>
            <person name="Brown C.T."/>
            <person name="Singh A."/>
            <person name="Thomas B.C."/>
            <person name="Banfield J.F."/>
        </authorList>
    </citation>
    <scope>NUCLEOTIDE SEQUENCE [LARGE SCALE GENOMIC DNA]</scope>
    <source>
        <strain evidence="6">AMDSBA3</strain>
    </source>
</reference>
<evidence type="ECO:0000256" key="3">
    <source>
        <dbReference type="ARBA" id="ARBA00022840"/>
    </source>
</evidence>
<keyword evidence="1" id="KW-0808">Transferase</keyword>
<organism evidence="6 7">
    <name type="scientific">Sulfobacillus acidophilus</name>
    <dbReference type="NCBI Taxonomy" id="53633"/>
    <lineage>
        <taxon>Bacteria</taxon>
        <taxon>Bacillati</taxon>
        <taxon>Bacillota</taxon>
        <taxon>Clostridia</taxon>
        <taxon>Eubacteriales</taxon>
        <taxon>Clostridiales Family XVII. Incertae Sedis</taxon>
        <taxon>Sulfobacillus</taxon>
    </lineage>
</organism>
<dbReference type="NCBIfam" id="NF004281">
    <property type="entry name" value="PRK05690.1"/>
    <property type="match status" value="1"/>
</dbReference>
<dbReference type="GO" id="GO:0016779">
    <property type="term" value="F:nucleotidyltransferase activity"/>
    <property type="evidence" value="ECO:0007669"/>
    <property type="project" value="TreeGrafter"/>
</dbReference>
<dbReference type="Proteomes" id="UP000241848">
    <property type="component" value="Unassembled WGS sequence"/>
</dbReference>
<dbReference type="PANTHER" id="PTHR10953:SF102">
    <property type="entry name" value="ADENYLYLTRANSFERASE AND SULFURTRANSFERASE MOCS3"/>
    <property type="match status" value="1"/>
</dbReference>
<dbReference type="SUPFAM" id="SSF69572">
    <property type="entry name" value="Activating enzymes of the ubiquitin-like proteins"/>
    <property type="match status" value="1"/>
</dbReference>
<sequence length="392" mass="42362">MCATNTVPLKARDLGRYQRQMVLPQVGIDGQKRLLESRVLVVGAGALGSAAAMYLAAAGIGTLGVVDGDRVELSNLHRQILHNEGAVGTLKTTSAEERLHLINPHIQVRTHNHFLSAENVLEVFSHYDLIVNGSDNFPTRYLVNDAAVFLKRPMVDSAILRFEGQLAVYRPGLGCYRCLFPSPPPKGSVPDCADAGIFGAVAGVLGSMQAVETIKLLLGLTSPDSGVFLVYDALQSTWHRIPFHRNPSCVVCGDQPTITQPIDYESFCGLGDPVATPPRSDETGSDISLDPHQAKHFMTGSHAAVIDIRELSDFHAGHIPQAQHCALEDLDSLVADGAYQTPLLLVCAVGVRSAYAAQYLRLRGYDAWSLAGGVDAWRRSELPWSVDDPSPH</sequence>
<dbReference type="InterPro" id="IPR036873">
    <property type="entry name" value="Rhodanese-like_dom_sf"/>
</dbReference>
<dbReference type="Gene3D" id="3.40.50.720">
    <property type="entry name" value="NAD(P)-binding Rossmann-like Domain"/>
    <property type="match status" value="1"/>
</dbReference>
<dbReference type="PROSITE" id="PS50206">
    <property type="entry name" value="RHODANESE_3"/>
    <property type="match status" value="1"/>
</dbReference>
<dbReference type="SMART" id="SM00450">
    <property type="entry name" value="RHOD"/>
    <property type="match status" value="1"/>
</dbReference>
<dbReference type="GO" id="GO:0004792">
    <property type="term" value="F:thiosulfate-cyanide sulfurtransferase activity"/>
    <property type="evidence" value="ECO:0007669"/>
    <property type="project" value="TreeGrafter"/>
</dbReference>
<dbReference type="GO" id="GO:0008641">
    <property type="term" value="F:ubiquitin-like modifier activating enzyme activity"/>
    <property type="evidence" value="ECO:0007669"/>
    <property type="project" value="InterPro"/>
</dbReference>
<dbReference type="InterPro" id="IPR035985">
    <property type="entry name" value="Ubiquitin-activating_enz"/>
</dbReference>
<keyword evidence="4" id="KW-0812">Transmembrane</keyword>
<dbReference type="SUPFAM" id="SSF52821">
    <property type="entry name" value="Rhodanese/Cell cycle control phosphatase"/>
    <property type="match status" value="1"/>
</dbReference>
<evidence type="ECO:0000313" key="7">
    <source>
        <dbReference type="Proteomes" id="UP000241848"/>
    </source>
</evidence>
<dbReference type="CDD" id="cd00158">
    <property type="entry name" value="RHOD"/>
    <property type="match status" value="1"/>
</dbReference>
<dbReference type="Pfam" id="PF00899">
    <property type="entry name" value="ThiF"/>
    <property type="match status" value="1"/>
</dbReference>
<dbReference type="InterPro" id="IPR001763">
    <property type="entry name" value="Rhodanese-like_dom"/>
</dbReference>
<evidence type="ECO:0000256" key="4">
    <source>
        <dbReference type="SAM" id="Phobius"/>
    </source>
</evidence>
<dbReference type="FunFam" id="3.40.50.720:FF:000033">
    <property type="entry name" value="Adenylyltransferase and sulfurtransferase MOCS3"/>
    <property type="match status" value="1"/>
</dbReference>
<evidence type="ECO:0000313" key="6">
    <source>
        <dbReference type="EMBL" id="PSR22554.1"/>
    </source>
</evidence>